<name>A0A5N6NL07_9ASTR</name>
<dbReference type="GO" id="GO:0004519">
    <property type="term" value="F:endonuclease activity"/>
    <property type="evidence" value="ECO:0007669"/>
    <property type="project" value="UniProtKB-KW"/>
</dbReference>
<evidence type="ECO:0000256" key="6">
    <source>
        <dbReference type="ARBA" id="ARBA00022801"/>
    </source>
</evidence>
<dbReference type="InterPro" id="IPR012337">
    <property type="entry name" value="RNaseH-like_sf"/>
</dbReference>
<keyword evidence="7" id="KW-0695">RNA-directed DNA polymerase</keyword>
<dbReference type="FunFam" id="3.30.70.270:FF:000026">
    <property type="entry name" value="Transposon Ty3-G Gag-Pol polyprotein"/>
    <property type="match status" value="1"/>
</dbReference>
<evidence type="ECO:0000256" key="2">
    <source>
        <dbReference type="ARBA" id="ARBA00022679"/>
    </source>
</evidence>
<dbReference type="PANTHER" id="PTHR37984:SF5">
    <property type="entry name" value="PROTEIN NYNRIN-LIKE"/>
    <property type="match status" value="1"/>
</dbReference>
<dbReference type="Pfam" id="PF17917">
    <property type="entry name" value="RT_RNaseH"/>
    <property type="match status" value="1"/>
</dbReference>
<dbReference type="GO" id="GO:0016787">
    <property type="term" value="F:hydrolase activity"/>
    <property type="evidence" value="ECO:0007669"/>
    <property type="project" value="UniProtKB-KW"/>
</dbReference>
<dbReference type="CDD" id="cd00303">
    <property type="entry name" value="retropepsin_like"/>
    <property type="match status" value="1"/>
</dbReference>
<gene>
    <name evidence="9" type="ORF">E3N88_18510</name>
</gene>
<evidence type="ECO:0000256" key="1">
    <source>
        <dbReference type="ARBA" id="ARBA00012493"/>
    </source>
</evidence>
<evidence type="ECO:0000313" key="10">
    <source>
        <dbReference type="Proteomes" id="UP000326396"/>
    </source>
</evidence>
<reference evidence="9 10" key="1">
    <citation type="submission" date="2019-05" db="EMBL/GenBank/DDBJ databases">
        <title>Mikania micrantha, genome provides insights into the molecular mechanism of rapid growth.</title>
        <authorList>
            <person name="Liu B."/>
        </authorList>
    </citation>
    <scope>NUCLEOTIDE SEQUENCE [LARGE SCALE GENOMIC DNA]</scope>
    <source>
        <strain evidence="9">NLD-2019</strain>
        <tissue evidence="9">Leaf</tissue>
    </source>
</reference>
<dbReference type="Gene3D" id="1.10.340.70">
    <property type="match status" value="2"/>
</dbReference>
<dbReference type="Gene3D" id="2.40.70.10">
    <property type="entry name" value="Acid Proteases"/>
    <property type="match status" value="1"/>
</dbReference>
<dbReference type="Proteomes" id="UP000326396">
    <property type="component" value="Linkage Group LG18"/>
</dbReference>
<dbReference type="PROSITE" id="PS50994">
    <property type="entry name" value="INTEGRASE"/>
    <property type="match status" value="2"/>
</dbReference>
<dbReference type="GO" id="GO:0003964">
    <property type="term" value="F:RNA-directed DNA polymerase activity"/>
    <property type="evidence" value="ECO:0007669"/>
    <property type="project" value="UniProtKB-KW"/>
</dbReference>
<dbReference type="Pfam" id="PF17921">
    <property type="entry name" value="Integrase_H2C2"/>
    <property type="match status" value="2"/>
</dbReference>
<dbReference type="CDD" id="cd01647">
    <property type="entry name" value="RT_LTR"/>
    <property type="match status" value="1"/>
</dbReference>
<evidence type="ECO:0000256" key="5">
    <source>
        <dbReference type="ARBA" id="ARBA00022759"/>
    </source>
</evidence>
<dbReference type="InterPro" id="IPR036397">
    <property type="entry name" value="RNaseH_sf"/>
</dbReference>
<keyword evidence="2" id="KW-0808">Transferase</keyword>
<dbReference type="InterPro" id="IPR050951">
    <property type="entry name" value="Retrovirus_Pol_polyprotein"/>
</dbReference>
<organism evidence="9 10">
    <name type="scientific">Mikania micrantha</name>
    <name type="common">bitter vine</name>
    <dbReference type="NCBI Taxonomy" id="192012"/>
    <lineage>
        <taxon>Eukaryota</taxon>
        <taxon>Viridiplantae</taxon>
        <taxon>Streptophyta</taxon>
        <taxon>Embryophyta</taxon>
        <taxon>Tracheophyta</taxon>
        <taxon>Spermatophyta</taxon>
        <taxon>Magnoliopsida</taxon>
        <taxon>eudicotyledons</taxon>
        <taxon>Gunneridae</taxon>
        <taxon>Pentapetalae</taxon>
        <taxon>asterids</taxon>
        <taxon>campanulids</taxon>
        <taxon>Asterales</taxon>
        <taxon>Asteraceae</taxon>
        <taxon>Asteroideae</taxon>
        <taxon>Heliantheae alliance</taxon>
        <taxon>Eupatorieae</taxon>
        <taxon>Mikania</taxon>
    </lineage>
</organism>
<dbReference type="EMBL" id="SZYD01000010">
    <property type="protein sequence ID" value="KAD4981839.1"/>
    <property type="molecule type" value="Genomic_DNA"/>
</dbReference>
<feature type="domain" description="Integrase catalytic" evidence="8">
    <location>
        <begin position="157"/>
        <end position="258"/>
    </location>
</feature>
<dbReference type="InterPro" id="IPR043502">
    <property type="entry name" value="DNA/RNA_pol_sf"/>
</dbReference>
<dbReference type="InterPro" id="IPR043128">
    <property type="entry name" value="Rev_trsase/Diguanyl_cyclase"/>
</dbReference>
<dbReference type="CDD" id="cd09274">
    <property type="entry name" value="RNase_HI_RT_Ty3"/>
    <property type="match status" value="1"/>
</dbReference>
<sequence length="1476" mass="169002">MSPVQIHSVRVYTNIRNDILVAQQPSLAQGSLHDEMSCGAELQLETKDDGLMYHLNRLWIPNRDDLRMTIMNEAHKSCCSIHPGAEKMYQELRVLYWWSEMKKDIVEYVAKCLNCAKVKAEHQQPSGLLVQPEIPMWKWDNISMDFITKLPRTANEIVSRHGIPLIIISDRDARFTARFWESLHEAFGTRLDLSTAYHPQTGGQTERTIQTLEDMLRACVIDFGGNWDSHLPLVEFSYNNSYHTSIGMAPFEALYGRKWHRFRYLHAPYPILWSTRVRAYITRADPPTAGARCSALVQNKLPEKLEDPGIFTIPCLFGGSSVNHALADLGASINLMPYSIYKQLDLGEPAPTRMSLALADRSVKYPRGIVENVLVKVDKFVFPVDFVILDMQADDRVPLIMGRPFLRTAKAMIDVYEGKISLRVGDDTVTFDVVKSMRNSSGQDDQVYFLDAFFSSMDRCLDYISGVDLLGDQDLGDSDERVEGVGVEVQAAAIEAYLDYIPSSLAVEPPVYPTVFEVESSEPAEKPSVEAPPSLELKELPPHLEYAFLDGDSDLPVIISAALTDVEKSRLIAVLREHKQAIVWKLMDIKGIHPSFCTHRILLEEDFKPVVQPQRRLNPNMGEVVKKEVLRLLDAGLIYPISDSSWVSPVHVVPKKGGMTVVVNEKKEIVPTRTVTGWRVCIDYRRLNEATRKDHFPLPFIDQMLERFSGQQFYCFLDGFSGYFQIPIAPEDQEKTTFTCPYGTFAYRRMPFGLCNAPATFQRCMVAIFQDMIETSMEVFMDDFSVFGSSFDQCLFNLEKMLRRCVETNLMLNWEKCHFMVTEGIVLGHKISRDGIQVNKAKIETISKLPPPTSVKAVRSFLGHAGFYRRFIKDFSKITRPITRLLEKDVEFVFDDDCLRAFEYLKERLVSAPILIAPDWSQPFELMCDASDFAVGAVLGQRVDKHFHPIYYVSKTLDAAQENYTTTEKELLAVVYAFDKFRSYLVLSKTVVYTDHAALRYLFAKKDAKPRLIRWILLLSEFDIEIKDKKGAENVAADHLSRLEDPEREFIREGAMRDKFPQETLMCVVIDEICRTDRLDEGLPWFSDIANYLANGFLLKGLTSQQRKKFFADTRHYIWDAPYLFRVCADQVFRRCVSKEEGLEILRHCHEGLTGGHHGPSSTAKKVFDSGFYWPTIFKDAHELVRKCDSCQRTGNISSRNEMPQHPIQVVEIFDVWGIDFMGPFPSSRGNRYILVAIDYVSKWVEAQALPTNDARVVMDKVLAKYGVTHRLSTAYHPQTSGQVENANRGIKRILERNVGHTRKDWADRLDDALWAFRTAFKNPIGTTPYRMVYGKACHLPVELEHKAFWALKSVNLDSSQAAKHRFLQLHELDELRDEAYARSWSLKERTKALHDRRLKNVKEFTKGDRVLVYDSRLRLFPGKLKSRWRGPFVIREVFPHGAVELESGDHTWKVNGHRLKRYIGGPILSDEEELA</sequence>
<feature type="domain" description="Integrase catalytic" evidence="8">
    <location>
        <begin position="1200"/>
        <end position="1297"/>
    </location>
</feature>
<dbReference type="InterPro" id="IPR021109">
    <property type="entry name" value="Peptidase_aspartic_dom_sf"/>
</dbReference>
<evidence type="ECO:0000256" key="3">
    <source>
        <dbReference type="ARBA" id="ARBA00022695"/>
    </source>
</evidence>
<dbReference type="Pfam" id="PF00078">
    <property type="entry name" value="RVT_1"/>
    <property type="match status" value="1"/>
</dbReference>
<dbReference type="Gene3D" id="3.30.70.270">
    <property type="match status" value="2"/>
</dbReference>
<dbReference type="GO" id="GO:0003676">
    <property type="term" value="F:nucleic acid binding"/>
    <property type="evidence" value="ECO:0007669"/>
    <property type="project" value="InterPro"/>
</dbReference>
<dbReference type="GO" id="GO:0015074">
    <property type="term" value="P:DNA integration"/>
    <property type="evidence" value="ECO:0007669"/>
    <property type="project" value="InterPro"/>
</dbReference>
<dbReference type="OrthoDB" id="1738562at2759"/>
<evidence type="ECO:0000313" key="9">
    <source>
        <dbReference type="EMBL" id="KAD4981839.1"/>
    </source>
</evidence>
<dbReference type="InterPro" id="IPR000477">
    <property type="entry name" value="RT_dom"/>
</dbReference>
<dbReference type="InterPro" id="IPR001584">
    <property type="entry name" value="Integrase_cat-core"/>
</dbReference>
<dbReference type="Gene3D" id="3.30.420.10">
    <property type="entry name" value="Ribonuclease H-like superfamily/Ribonuclease H"/>
    <property type="match status" value="3"/>
</dbReference>
<accession>A0A5N6NL07</accession>
<evidence type="ECO:0000256" key="4">
    <source>
        <dbReference type="ARBA" id="ARBA00022722"/>
    </source>
</evidence>
<keyword evidence="10" id="KW-1185">Reference proteome</keyword>
<proteinExistence type="predicted"/>
<keyword evidence="6" id="KW-0378">Hydrolase</keyword>
<protein>
    <recommendedName>
        <fullName evidence="1">RNA-directed DNA polymerase</fullName>
        <ecNumber evidence="1">2.7.7.49</ecNumber>
    </recommendedName>
</protein>
<dbReference type="InterPro" id="IPR041373">
    <property type="entry name" value="RT_RNaseH"/>
</dbReference>
<dbReference type="SUPFAM" id="SSF56672">
    <property type="entry name" value="DNA/RNA polymerases"/>
    <property type="match status" value="1"/>
</dbReference>
<keyword evidence="5" id="KW-0255">Endonuclease</keyword>
<dbReference type="EC" id="2.7.7.49" evidence="1"/>
<dbReference type="PANTHER" id="PTHR37984">
    <property type="entry name" value="PROTEIN CBG26694"/>
    <property type="match status" value="1"/>
</dbReference>
<dbReference type="SUPFAM" id="SSF53098">
    <property type="entry name" value="Ribonuclease H-like"/>
    <property type="match status" value="2"/>
</dbReference>
<keyword evidence="3" id="KW-0548">Nucleotidyltransferase</keyword>
<keyword evidence="4" id="KW-0540">Nuclease</keyword>
<evidence type="ECO:0000259" key="8">
    <source>
        <dbReference type="PROSITE" id="PS50994"/>
    </source>
</evidence>
<dbReference type="Gene3D" id="3.10.10.10">
    <property type="entry name" value="HIV Type 1 Reverse Transcriptase, subunit A, domain 1"/>
    <property type="match status" value="1"/>
</dbReference>
<comment type="caution">
    <text evidence="9">The sequence shown here is derived from an EMBL/GenBank/DDBJ whole genome shotgun (WGS) entry which is preliminary data.</text>
</comment>
<dbReference type="InterPro" id="IPR041588">
    <property type="entry name" value="Integrase_H2C2"/>
</dbReference>
<evidence type="ECO:0000256" key="7">
    <source>
        <dbReference type="ARBA" id="ARBA00022918"/>
    </source>
</evidence>